<feature type="domain" description="HTH araC/xylS-type" evidence="3">
    <location>
        <begin position="237"/>
        <end position="335"/>
    </location>
</feature>
<keyword evidence="2" id="KW-0804">Transcription</keyword>
<dbReference type="AlphaFoldDB" id="A0AA49JIY9"/>
<dbReference type="PANTHER" id="PTHR47893:SF1">
    <property type="entry name" value="REGULATORY PROTEIN PCHR"/>
    <property type="match status" value="1"/>
</dbReference>
<dbReference type="SUPFAM" id="SSF46689">
    <property type="entry name" value="Homeodomain-like"/>
    <property type="match status" value="2"/>
</dbReference>
<keyword evidence="1" id="KW-0805">Transcription regulation</keyword>
<sequence>MVITLRSSSFSQVMDVLAKGLSTEVIEKNGEVIIKLPTSSGKGKIQALRFHSGLSLLIFEVQLTEDLIIKVQQTDYHPLRLLLCKTGFLTHSVEQRHIQYRLNEFYGALSACSGNVDQIFHLPAQQPLAIFMIEIDRKYYLERLQQANGSVHSQVRELFEDTEAEYPFLYHSPYSHAAVLVLHDFERIRQYEGIVKEIYLESKSLELLSLTLHQYVNDQSIDQKGIVLREHDIEQLVKAKRHITEHYATPPSIRELARKFGINEAKLKKGYKQLFHMTVYEHVRAERMNQAKILIAEGATDIGEVVRKVGYTSGSQFAARFKEVFGYSPKHFQKKVAQSKTKFQ</sequence>
<reference evidence="4" key="2">
    <citation type="journal article" date="2024" name="Antonie Van Leeuwenhoek">
        <title>Roseihalotalea indica gen. nov., sp. nov., a halophilic Bacteroidetes from mesopelagic Southwest Indian Ocean with higher carbohydrate metabolic potential.</title>
        <authorList>
            <person name="Chen B."/>
            <person name="Zhang M."/>
            <person name="Lin D."/>
            <person name="Ye J."/>
            <person name="Tang K."/>
        </authorList>
    </citation>
    <scope>NUCLEOTIDE SEQUENCE</scope>
    <source>
        <strain evidence="4">TK19036</strain>
    </source>
</reference>
<dbReference type="GO" id="GO:0043565">
    <property type="term" value="F:sequence-specific DNA binding"/>
    <property type="evidence" value="ECO:0007669"/>
    <property type="project" value="InterPro"/>
</dbReference>
<dbReference type="InterPro" id="IPR018060">
    <property type="entry name" value="HTH_AraC"/>
</dbReference>
<name>A0AA49JIY9_9BACT</name>
<dbReference type="EMBL" id="CP120682">
    <property type="protein sequence ID" value="WKN37557.1"/>
    <property type="molecule type" value="Genomic_DNA"/>
</dbReference>
<evidence type="ECO:0000256" key="2">
    <source>
        <dbReference type="ARBA" id="ARBA00023163"/>
    </source>
</evidence>
<dbReference type="Gene3D" id="1.10.10.60">
    <property type="entry name" value="Homeodomain-like"/>
    <property type="match status" value="1"/>
</dbReference>
<accession>A0AA49JIY9</accession>
<organism evidence="4">
    <name type="scientific">Roseihalotalea indica</name>
    <dbReference type="NCBI Taxonomy" id="2867963"/>
    <lineage>
        <taxon>Bacteria</taxon>
        <taxon>Pseudomonadati</taxon>
        <taxon>Bacteroidota</taxon>
        <taxon>Cytophagia</taxon>
        <taxon>Cytophagales</taxon>
        <taxon>Catalimonadaceae</taxon>
        <taxon>Roseihalotalea</taxon>
    </lineage>
</organism>
<evidence type="ECO:0000313" key="4">
    <source>
        <dbReference type="EMBL" id="WKN37557.1"/>
    </source>
</evidence>
<dbReference type="SMART" id="SM00342">
    <property type="entry name" value="HTH_ARAC"/>
    <property type="match status" value="1"/>
</dbReference>
<dbReference type="InterPro" id="IPR009057">
    <property type="entry name" value="Homeodomain-like_sf"/>
</dbReference>
<gene>
    <name evidence="4" type="ORF">K4G66_02385</name>
</gene>
<evidence type="ECO:0000259" key="3">
    <source>
        <dbReference type="PROSITE" id="PS01124"/>
    </source>
</evidence>
<dbReference type="GO" id="GO:0003700">
    <property type="term" value="F:DNA-binding transcription factor activity"/>
    <property type="evidence" value="ECO:0007669"/>
    <property type="project" value="InterPro"/>
</dbReference>
<reference evidence="4" key="1">
    <citation type="journal article" date="2023" name="Comput. Struct. Biotechnol. J.">
        <title>Discovery of a novel marine Bacteroidetes with a rich repertoire of carbohydrate-active enzymes.</title>
        <authorList>
            <person name="Chen B."/>
            <person name="Liu G."/>
            <person name="Chen Q."/>
            <person name="Wang H."/>
            <person name="Liu L."/>
            <person name="Tang K."/>
        </authorList>
    </citation>
    <scope>NUCLEOTIDE SEQUENCE</scope>
    <source>
        <strain evidence="4">TK19036</strain>
    </source>
</reference>
<protein>
    <submittedName>
        <fullName evidence="4">AraC family transcriptional regulator</fullName>
    </submittedName>
</protein>
<evidence type="ECO:0000256" key="1">
    <source>
        <dbReference type="ARBA" id="ARBA00023015"/>
    </source>
</evidence>
<dbReference type="Pfam" id="PF12833">
    <property type="entry name" value="HTH_18"/>
    <property type="match status" value="1"/>
</dbReference>
<dbReference type="PANTHER" id="PTHR47893">
    <property type="entry name" value="REGULATORY PROTEIN PCHR"/>
    <property type="match status" value="1"/>
</dbReference>
<dbReference type="PROSITE" id="PS01124">
    <property type="entry name" value="HTH_ARAC_FAMILY_2"/>
    <property type="match status" value="1"/>
</dbReference>
<dbReference type="InterPro" id="IPR053142">
    <property type="entry name" value="PchR_regulatory_protein"/>
</dbReference>
<proteinExistence type="predicted"/>